<comment type="caution">
    <text evidence="2">The sequence shown here is derived from an EMBL/GenBank/DDBJ whole genome shotgun (WGS) entry which is preliminary data.</text>
</comment>
<dbReference type="RefSeq" id="WP_169155333.1">
    <property type="nucleotide sequence ID" value="NZ_CAWPJE010000051.1"/>
</dbReference>
<keyword evidence="2" id="KW-0255">Endonuclease</keyword>
<feature type="domain" description="HNH nuclease" evidence="1">
    <location>
        <begin position="9"/>
        <end position="64"/>
    </location>
</feature>
<dbReference type="Pfam" id="PF01844">
    <property type="entry name" value="HNH"/>
    <property type="match status" value="1"/>
</dbReference>
<dbReference type="PANTHER" id="PTHR33877">
    <property type="entry name" value="SLL1193 PROTEIN"/>
    <property type="match status" value="1"/>
</dbReference>
<dbReference type="SMART" id="SM00507">
    <property type="entry name" value="HNHc"/>
    <property type="match status" value="1"/>
</dbReference>
<sequence length="141" mass="16030">MPSKRVTEAIRRIVAARAQNYCEYCRCSGEFATESFTVEHIKPRQAGGETTLENLAWSCFGCNSHKHTKIYGTDPTTGQQESLFNPRQQSWNEHFSWNSDFTEVIGNTPCGRATVEALRLNRPGVVNLRRLLFMAELHPPK</sequence>
<proteinExistence type="predicted"/>
<dbReference type="Gene3D" id="1.10.30.50">
    <property type="match status" value="1"/>
</dbReference>
<evidence type="ECO:0000259" key="1">
    <source>
        <dbReference type="SMART" id="SM00507"/>
    </source>
</evidence>
<evidence type="ECO:0000313" key="2">
    <source>
        <dbReference type="EMBL" id="NMG20073.1"/>
    </source>
</evidence>
<reference evidence="2 3" key="1">
    <citation type="submission" date="2018-06" db="EMBL/GenBank/DDBJ databases">
        <title>Comparative genomics of Brasilonema spp. strains.</title>
        <authorList>
            <person name="Alvarenga D.O."/>
            <person name="Fiore M.F."/>
            <person name="Varani A.M."/>
        </authorList>
    </citation>
    <scope>NUCLEOTIDE SEQUENCE [LARGE SCALE GENOMIC DNA]</scope>
    <source>
        <strain evidence="2 3">SPC951</strain>
    </source>
</reference>
<dbReference type="PANTHER" id="PTHR33877:SF1">
    <property type="entry name" value="TYPE IV METHYL-DIRECTED RESTRICTION ENZYME ECOKMCRA"/>
    <property type="match status" value="1"/>
</dbReference>
<protein>
    <submittedName>
        <fullName evidence="2">HNH endonuclease</fullName>
    </submittedName>
</protein>
<name>A0ABX1P7W8_9CYAN</name>
<accession>A0ABX1P7W8</accession>
<keyword evidence="2" id="KW-0378">Hydrolase</keyword>
<keyword evidence="3" id="KW-1185">Reference proteome</keyword>
<keyword evidence="2" id="KW-0540">Nuclease</keyword>
<dbReference type="InterPro" id="IPR002711">
    <property type="entry name" value="HNH"/>
</dbReference>
<evidence type="ECO:0000313" key="3">
    <source>
        <dbReference type="Proteomes" id="UP000718564"/>
    </source>
</evidence>
<dbReference type="GO" id="GO:0004519">
    <property type="term" value="F:endonuclease activity"/>
    <property type="evidence" value="ECO:0007669"/>
    <property type="project" value="UniProtKB-KW"/>
</dbReference>
<dbReference type="EMBL" id="QMEB01000074">
    <property type="protein sequence ID" value="NMG20073.1"/>
    <property type="molecule type" value="Genomic_DNA"/>
</dbReference>
<gene>
    <name evidence="2" type="ORF">DP116_11635</name>
</gene>
<dbReference type="Proteomes" id="UP000718564">
    <property type="component" value="Unassembled WGS sequence"/>
</dbReference>
<dbReference type="InterPro" id="IPR052892">
    <property type="entry name" value="NA-targeting_endonuclease"/>
</dbReference>
<dbReference type="CDD" id="cd00085">
    <property type="entry name" value="HNHc"/>
    <property type="match status" value="1"/>
</dbReference>
<dbReference type="InterPro" id="IPR003615">
    <property type="entry name" value="HNH_nuc"/>
</dbReference>
<organism evidence="2 3">
    <name type="scientific">Brasilonema bromeliae SPC951</name>
    <dbReference type="NCBI Taxonomy" id="385972"/>
    <lineage>
        <taxon>Bacteria</taxon>
        <taxon>Bacillati</taxon>
        <taxon>Cyanobacteriota</taxon>
        <taxon>Cyanophyceae</taxon>
        <taxon>Nostocales</taxon>
        <taxon>Scytonemataceae</taxon>
        <taxon>Brasilonema</taxon>
        <taxon>Bromeliae group (in: Brasilonema)</taxon>
    </lineage>
</organism>